<evidence type="ECO:0000313" key="3">
    <source>
        <dbReference type="Proteomes" id="UP000676565"/>
    </source>
</evidence>
<dbReference type="Proteomes" id="UP000676565">
    <property type="component" value="Unassembled WGS sequence"/>
</dbReference>
<organism evidence="2 3">
    <name type="scientific">Gemmata palustris</name>
    <dbReference type="NCBI Taxonomy" id="2822762"/>
    <lineage>
        <taxon>Bacteria</taxon>
        <taxon>Pseudomonadati</taxon>
        <taxon>Planctomycetota</taxon>
        <taxon>Planctomycetia</taxon>
        <taxon>Gemmatales</taxon>
        <taxon>Gemmataceae</taxon>
        <taxon>Gemmata</taxon>
    </lineage>
</organism>
<evidence type="ECO:0000313" key="2">
    <source>
        <dbReference type="EMBL" id="MBP3959447.1"/>
    </source>
</evidence>
<proteinExistence type="predicted"/>
<feature type="compositionally biased region" description="Acidic residues" evidence="1">
    <location>
        <begin position="45"/>
        <end position="57"/>
    </location>
</feature>
<sequence>MPPEAQSDIALIERTLSQQLDAPEPAPRQRVRPTVRKAEPIAPIGDDDDDEADDGSDLEGLLTAPVIPPPRAPAVIGLPDVEGVPGVISARAAEADIQAKRKALGESKGALLTALSLPAGAGERELDKRQVALIVAGADETDIEKLRALYKREKLLTEAASVAAGATQDAIRKARSALAEEAEATLYVPALREAAAQYLNFVAAGEQLRSAVVQLTGAGMRQLASMFASGPVPADMRDQSSHMHLVAVLNDLIGRGALTTAEVDMKLPGILPR</sequence>
<dbReference type="RefSeq" id="WP_210660102.1">
    <property type="nucleotide sequence ID" value="NZ_JAGKQQ010000001.1"/>
</dbReference>
<comment type="caution">
    <text evidence="2">The sequence shown here is derived from an EMBL/GenBank/DDBJ whole genome shotgun (WGS) entry which is preliminary data.</text>
</comment>
<name>A0ABS5C0C5_9BACT</name>
<gene>
    <name evidence="2" type="ORF">J8F10_29740</name>
</gene>
<keyword evidence="3" id="KW-1185">Reference proteome</keyword>
<dbReference type="EMBL" id="JAGKQQ010000001">
    <property type="protein sequence ID" value="MBP3959447.1"/>
    <property type="molecule type" value="Genomic_DNA"/>
</dbReference>
<reference evidence="2 3" key="1">
    <citation type="submission" date="2021-04" db="EMBL/GenBank/DDBJ databases">
        <authorList>
            <person name="Ivanova A."/>
        </authorList>
    </citation>
    <scope>NUCLEOTIDE SEQUENCE [LARGE SCALE GENOMIC DNA]</scope>
    <source>
        <strain evidence="2 3">G18</strain>
    </source>
</reference>
<evidence type="ECO:0000256" key="1">
    <source>
        <dbReference type="SAM" id="MobiDB-lite"/>
    </source>
</evidence>
<accession>A0ABS5C0C5</accession>
<protein>
    <submittedName>
        <fullName evidence="2">Uncharacterized protein</fullName>
    </submittedName>
</protein>
<feature type="region of interest" description="Disordered" evidence="1">
    <location>
        <begin position="15"/>
        <end position="66"/>
    </location>
</feature>